<comment type="caution">
    <text evidence="8">The sequence shown here is derived from an EMBL/GenBank/DDBJ whole genome shotgun (WGS) entry which is preliminary data.</text>
</comment>
<dbReference type="PROSITE" id="PS50261">
    <property type="entry name" value="G_PROTEIN_RECEP_F2_4"/>
    <property type="match status" value="1"/>
</dbReference>
<dbReference type="Proteomes" id="UP001285354">
    <property type="component" value="Unassembled WGS sequence"/>
</dbReference>
<name>A0AAD9T645_9HELO</name>
<dbReference type="Gene3D" id="1.20.1070.10">
    <property type="entry name" value="Rhodopsin 7-helix transmembrane proteins"/>
    <property type="match status" value="1"/>
</dbReference>
<evidence type="ECO:0000313" key="8">
    <source>
        <dbReference type="EMBL" id="KAK2629497.1"/>
    </source>
</evidence>
<feature type="transmembrane region" description="Helical" evidence="6">
    <location>
        <begin position="20"/>
        <end position="40"/>
    </location>
</feature>
<evidence type="ECO:0000259" key="7">
    <source>
        <dbReference type="PROSITE" id="PS50261"/>
    </source>
</evidence>
<evidence type="ECO:0000256" key="6">
    <source>
        <dbReference type="SAM" id="Phobius"/>
    </source>
</evidence>
<dbReference type="GO" id="GO:0004930">
    <property type="term" value="F:G protein-coupled receptor activity"/>
    <property type="evidence" value="ECO:0007669"/>
    <property type="project" value="InterPro"/>
</dbReference>
<keyword evidence="9" id="KW-1185">Reference proteome</keyword>
<organism evidence="8 9">
    <name type="scientific">Diplocarpon rosae</name>
    <dbReference type="NCBI Taxonomy" id="946125"/>
    <lineage>
        <taxon>Eukaryota</taxon>
        <taxon>Fungi</taxon>
        <taxon>Dikarya</taxon>
        <taxon>Ascomycota</taxon>
        <taxon>Pezizomycotina</taxon>
        <taxon>Leotiomycetes</taxon>
        <taxon>Helotiales</taxon>
        <taxon>Drepanopezizaceae</taxon>
        <taxon>Diplocarpon</taxon>
    </lineage>
</organism>
<dbReference type="Pfam" id="PF00002">
    <property type="entry name" value="7tm_2"/>
    <property type="match status" value="1"/>
</dbReference>
<feature type="transmembrane region" description="Helical" evidence="6">
    <location>
        <begin position="47"/>
        <end position="72"/>
    </location>
</feature>
<dbReference type="AlphaFoldDB" id="A0AAD9T645"/>
<feature type="transmembrane region" description="Helical" evidence="6">
    <location>
        <begin position="92"/>
        <end position="107"/>
    </location>
</feature>
<evidence type="ECO:0000256" key="3">
    <source>
        <dbReference type="ARBA" id="ARBA00022989"/>
    </source>
</evidence>
<keyword evidence="4 6" id="KW-0472">Membrane</keyword>
<gene>
    <name evidence="8" type="ORF">QTJ16_000317</name>
</gene>
<dbReference type="PANTHER" id="PTHR23112">
    <property type="entry name" value="G PROTEIN-COUPLED RECEPTOR 157-RELATED"/>
    <property type="match status" value="1"/>
</dbReference>
<evidence type="ECO:0000256" key="4">
    <source>
        <dbReference type="ARBA" id="ARBA00023136"/>
    </source>
</evidence>
<evidence type="ECO:0000256" key="2">
    <source>
        <dbReference type="ARBA" id="ARBA00022692"/>
    </source>
</evidence>
<dbReference type="GO" id="GO:0005886">
    <property type="term" value="C:plasma membrane"/>
    <property type="evidence" value="ECO:0007669"/>
    <property type="project" value="TreeGrafter"/>
</dbReference>
<dbReference type="EMBL" id="JAUBYV010000001">
    <property type="protein sequence ID" value="KAK2629497.1"/>
    <property type="molecule type" value="Genomic_DNA"/>
</dbReference>
<evidence type="ECO:0000313" key="9">
    <source>
        <dbReference type="Proteomes" id="UP001285354"/>
    </source>
</evidence>
<evidence type="ECO:0000256" key="1">
    <source>
        <dbReference type="ARBA" id="ARBA00004141"/>
    </source>
</evidence>
<evidence type="ECO:0000256" key="5">
    <source>
        <dbReference type="SAM" id="MobiDB-lite"/>
    </source>
</evidence>
<dbReference type="InterPro" id="IPR017981">
    <property type="entry name" value="GPCR_2-like_7TM"/>
</dbReference>
<dbReference type="GO" id="GO:0007189">
    <property type="term" value="P:adenylate cyclase-activating G protein-coupled receptor signaling pathway"/>
    <property type="evidence" value="ECO:0007669"/>
    <property type="project" value="TreeGrafter"/>
</dbReference>
<feature type="transmembrane region" description="Helical" evidence="6">
    <location>
        <begin position="167"/>
        <end position="186"/>
    </location>
</feature>
<feature type="domain" description="G-protein coupled receptors family 2 profile 2" evidence="7">
    <location>
        <begin position="12"/>
        <end position="197"/>
    </location>
</feature>
<keyword evidence="3 6" id="KW-1133">Transmembrane helix</keyword>
<dbReference type="SUPFAM" id="SSF81321">
    <property type="entry name" value="Family A G protein-coupled receptor-like"/>
    <property type="match status" value="1"/>
</dbReference>
<feature type="region of interest" description="Disordered" evidence="5">
    <location>
        <begin position="276"/>
        <end position="305"/>
    </location>
</feature>
<keyword evidence="2 6" id="KW-0812">Transmembrane</keyword>
<dbReference type="InterPro" id="IPR000832">
    <property type="entry name" value="GPCR_2_secretin-like"/>
</dbReference>
<dbReference type="GO" id="GO:0007166">
    <property type="term" value="P:cell surface receptor signaling pathway"/>
    <property type="evidence" value="ECO:0007669"/>
    <property type="project" value="InterPro"/>
</dbReference>
<accession>A0AAD9T645</accession>
<protein>
    <recommendedName>
        <fullName evidence="7">G-protein coupled receptors family 2 profile 2 domain-containing protein</fullName>
    </recommendedName>
</protein>
<reference evidence="8" key="1">
    <citation type="submission" date="2023-06" db="EMBL/GenBank/DDBJ databases">
        <title>Draft genome of Marssonina rosae.</title>
        <authorList>
            <person name="Cheng Q."/>
        </authorList>
    </citation>
    <scope>NUCLEOTIDE SEQUENCE</scope>
    <source>
        <strain evidence="8">R4</strain>
    </source>
</reference>
<sequence>MAGLSRYQIDTLITIERTTASISVISTLLLISTFICAKAFRTLSNTLIFYASFANLFANVAALIGGSALGHLDSGLCQFQGFLLEMFMQSDPMWSCAMAVNVYLVFFRRYDAARLKSLYWIYAIICYGLPFIPAMFCLFYRTEAKGKMYGDATLWCWIDTRWAPVRIYSYYAPIWLAILFTFVIYVRVGAEIFQKRSALHEAGYDPSCVSATIASTTDQPPTIPLPPLAPFSGLRTTEVQVTHSLDLWSFPTPFAQPLLLASLLARQPREAITGSLQHHDRVLSTRDGNNNNNNNNTLSRVHRTRHDAELAEAAEHDG</sequence>
<comment type="subcellular location">
    <subcellularLocation>
        <location evidence="1">Membrane</location>
        <topology evidence="1">Multi-pass membrane protein</topology>
    </subcellularLocation>
</comment>
<dbReference type="PANTHER" id="PTHR23112:SF0">
    <property type="entry name" value="TRANSMEMBRANE PROTEIN 116"/>
    <property type="match status" value="1"/>
</dbReference>
<proteinExistence type="predicted"/>
<feature type="transmembrane region" description="Helical" evidence="6">
    <location>
        <begin position="119"/>
        <end position="141"/>
    </location>
</feature>